<dbReference type="RefSeq" id="WP_007176425.1">
    <property type="nucleotide sequence ID" value="NZ_LR699554.1"/>
</dbReference>
<accession>A0A5Q4ZG94</accession>
<dbReference type="CDD" id="cd03443">
    <property type="entry name" value="PaaI_thioesterase"/>
    <property type="match status" value="1"/>
</dbReference>
<comment type="catalytic activity">
    <reaction evidence="7">
        <text>a medium-chain fatty acyl-CoA + H2O = a medium-chain fatty acid + CoA + H(+)</text>
        <dbReference type="Rhea" id="RHEA:68184"/>
        <dbReference type="ChEBI" id="CHEBI:15377"/>
        <dbReference type="ChEBI" id="CHEBI:15378"/>
        <dbReference type="ChEBI" id="CHEBI:57287"/>
        <dbReference type="ChEBI" id="CHEBI:59558"/>
        <dbReference type="ChEBI" id="CHEBI:90546"/>
    </reaction>
</comment>
<dbReference type="Pfam" id="PF03061">
    <property type="entry name" value="4HBT"/>
    <property type="match status" value="1"/>
</dbReference>
<dbReference type="NCBIfam" id="TIGR00369">
    <property type="entry name" value="unchar_dom_1"/>
    <property type="match status" value="1"/>
</dbReference>
<reference evidence="9 10" key="1">
    <citation type="submission" date="2019-08" db="EMBL/GenBank/DDBJ databases">
        <authorList>
            <person name="Herpell B J."/>
        </authorList>
    </citation>
    <scope>NUCLEOTIDE SEQUENCE [LARGE SCALE GENOMIC DNA]</scope>
    <source>
        <strain evidence="10">Msb3</strain>
    </source>
</reference>
<dbReference type="Proteomes" id="UP000325811">
    <property type="component" value="Chromosome II"/>
</dbReference>
<protein>
    <recommendedName>
        <fullName evidence="6">Medium/long-chain acyl-CoA thioesterase YigI</fullName>
        <ecNumber evidence="5">3.1.2.20</ecNumber>
    </recommendedName>
</protein>
<sequence length="144" mass="15592">MADNQQLTAEQVQAMLTRGPYHQWLGLRVLEVGEDSIEIAATWREEWVVNPERRYTHGGILAALIDLTADWALVSKTGRGVPTIDLRVDYHRAAMPGDLIARGKVVKFGSAISVAEAHIYDQSGALLASGRGVYSTAPAPAPKA</sequence>
<dbReference type="InterPro" id="IPR006683">
    <property type="entry name" value="Thioestr_dom"/>
</dbReference>
<comment type="similarity">
    <text evidence="4">Belongs to the YigI thioesterase family.</text>
</comment>
<evidence type="ECO:0000256" key="7">
    <source>
        <dbReference type="ARBA" id="ARBA00048062"/>
    </source>
</evidence>
<dbReference type="EMBL" id="LR699554">
    <property type="protein sequence ID" value="VVD32033.1"/>
    <property type="molecule type" value="Genomic_DNA"/>
</dbReference>
<dbReference type="SUPFAM" id="SSF54637">
    <property type="entry name" value="Thioesterase/thiol ester dehydrase-isomerase"/>
    <property type="match status" value="1"/>
</dbReference>
<dbReference type="GO" id="GO:0052815">
    <property type="term" value="F:medium-chain fatty acyl-CoA hydrolase activity"/>
    <property type="evidence" value="ECO:0007669"/>
    <property type="project" value="RHEA"/>
</dbReference>
<evidence type="ECO:0000313" key="9">
    <source>
        <dbReference type="EMBL" id="VVD32033.1"/>
    </source>
</evidence>
<dbReference type="KEGG" id="pdio:PDMSB3_0735.1"/>
<dbReference type="PANTHER" id="PTHR43240">
    <property type="entry name" value="1,4-DIHYDROXY-2-NAPHTHOYL-COA THIOESTERASE 1"/>
    <property type="match status" value="1"/>
</dbReference>
<dbReference type="PANTHER" id="PTHR43240:SF20">
    <property type="entry name" value="MEDIUM_LONG-CHAIN ACYL-COA THIOESTERASE YIGI"/>
    <property type="match status" value="1"/>
</dbReference>
<evidence type="ECO:0000259" key="8">
    <source>
        <dbReference type="Pfam" id="PF03061"/>
    </source>
</evidence>
<evidence type="ECO:0000256" key="2">
    <source>
        <dbReference type="ARBA" id="ARBA00035880"/>
    </source>
</evidence>
<evidence type="ECO:0000256" key="3">
    <source>
        <dbReference type="ARBA" id="ARBA00036002"/>
    </source>
</evidence>
<keyword evidence="10" id="KW-1185">Reference proteome</keyword>
<evidence type="ECO:0000256" key="5">
    <source>
        <dbReference type="ARBA" id="ARBA00038894"/>
    </source>
</evidence>
<keyword evidence="1 9" id="KW-0378">Hydrolase</keyword>
<dbReference type="InterPro" id="IPR003736">
    <property type="entry name" value="PAAI_dom"/>
</dbReference>
<dbReference type="GO" id="GO:0052816">
    <property type="term" value="F:long-chain fatty acyl-CoA hydrolase activity"/>
    <property type="evidence" value="ECO:0007669"/>
    <property type="project" value="RHEA"/>
</dbReference>
<name>A0A5Q4ZG94_9BURK</name>
<gene>
    <name evidence="9" type="ORF">PDMSB3_0735</name>
</gene>
<dbReference type="Gene3D" id="3.10.129.10">
    <property type="entry name" value="Hotdog Thioesterase"/>
    <property type="match status" value="1"/>
</dbReference>
<evidence type="ECO:0000256" key="1">
    <source>
        <dbReference type="ARBA" id="ARBA00022801"/>
    </source>
</evidence>
<dbReference type="InterPro" id="IPR029069">
    <property type="entry name" value="HotDog_dom_sf"/>
</dbReference>
<evidence type="ECO:0000313" key="10">
    <source>
        <dbReference type="Proteomes" id="UP000325811"/>
    </source>
</evidence>
<proteinExistence type="inferred from homology"/>
<organism evidence="9 10">
    <name type="scientific">Paraburkholderia dioscoreae</name>
    <dbReference type="NCBI Taxonomy" id="2604047"/>
    <lineage>
        <taxon>Bacteria</taxon>
        <taxon>Pseudomonadati</taxon>
        <taxon>Pseudomonadota</taxon>
        <taxon>Betaproteobacteria</taxon>
        <taxon>Burkholderiales</taxon>
        <taxon>Burkholderiaceae</taxon>
        <taxon>Paraburkholderia</taxon>
    </lineage>
</organism>
<comment type="catalytic activity">
    <reaction evidence="2">
        <text>a fatty acyl-CoA + H2O = a fatty acid + CoA + H(+)</text>
        <dbReference type="Rhea" id="RHEA:16781"/>
        <dbReference type="ChEBI" id="CHEBI:15377"/>
        <dbReference type="ChEBI" id="CHEBI:15378"/>
        <dbReference type="ChEBI" id="CHEBI:28868"/>
        <dbReference type="ChEBI" id="CHEBI:57287"/>
        <dbReference type="ChEBI" id="CHEBI:77636"/>
        <dbReference type="EC" id="3.1.2.20"/>
    </reaction>
</comment>
<dbReference type="EC" id="3.1.2.20" evidence="5"/>
<evidence type="ECO:0000256" key="4">
    <source>
        <dbReference type="ARBA" id="ARBA00038381"/>
    </source>
</evidence>
<feature type="domain" description="Thioesterase" evidence="8">
    <location>
        <begin position="56"/>
        <end position="127"/>
    </location>
</feature>
<dbReference type="AlphaFoldDB" id="A0A5Q4ZG94"/>
<evidence type="ECO:0000256" key="6">
    <source>
        <dbReference type="ARBA" id="ARBA00040062"/>
    </source>
</evidence>
<comment type="catalytic activity">
    <reaction evidence="3">
        <text>a long-chain fatty acyl-CoA + H2O = a long-chain fatty acid + CoA + H(+)</text>
        <dbReference type="Rhea" id="RHEA:67680"/>
        <dbReference type="ChEBI" id="CHEBI:15377"/>
        <dbReference type="ChEBI" id="CHEBI:15378"/>
        <dbReference type="ChEBI" id="CHEBI:57287"/>
        <dbReference type="ChEBI" id="CHEBI:57560"/>
        <dbReference type="ChEBI" id="CHEBI:83139"/>
    </reaction>
</comment>